<dbReference type="AlphaFoldDB" id="J7LBA1"/>
<dbReference type="EMBL" id="CP003788">
    <property type="protein sequence ID" value="AFR08670.1"/>
    <property type="molecule type" value="Genomic_DNA"/>
</dbReference>
<dbReference type="STRING" id="1205910.B005_2986"/>
<gene>
    <name evidence="1" type="ordered locus">B005_2986</name>
</gene>
<dbReference type="PATRIC" id="fig|1205910.3.peg.2818"/>
<dbReference type="Proteomes" id="UP000003779">
    <property type="component" value="Chromosome"/>
</dbReference>
<sequence>MNSRLWHDPGEPALDLRGVRPHAERLAPDVVVVALTRCSTPR</sequence>
<protein>
    <submittedName>
        <fullName evidence="1">Uncharacterized protein</fullName>
    </submittedName>
</protein>
<name>J7LBA1_NOCAA</name>
<dbReference type="KEGG" id="nal:B005_2986"/>
<accession>J7LBA1</accession>
<evidence type="ECO:0000313" key="1">
    <source>
        <dbReference type="EMBL" id="AFR08670.1"/>
    </source>
</evidence>
<dbReference type="HOGENOM" id="CLU_3254759_0_0_11"/>
<organism evidence="1 2">
    <name type="scientific">Nocardiopsis alba (strain ATCC BAA-2165 / BE74)</name>
    <dbReference type="NCBI Taxonomy" id="1205910"/>
    <lineage>
        <taxon>Bacteria</taxon>
        <taxon>Bacillati</taxon>
        <taxon>Actinomycetota</taxon>
        <taxon>Actinomycetes</taxon>
        <taxon>Streptosporangiales</taxon>
        <taxon>Nocardiopsidaceae</taxon>
        <taxon>Nocardiopsis</taxon>
    </lineage>
</organism>
<evidence type="ECO:0000313" key="2">
    <source>
        <dbReference type="Proteomes" id="UP000003779"/>
    </source>
</evidence>
<reference evidence="1 2" key="1">
    <citation type="journal article" date="2012" name="J. Bacteriol.">
        <title>Whole-Genome Sequence of Nocardiopsis alba Strain ATCC BAA-2165, Associated with Honeybees.</title>
        <authorList>
            <person name="Qiao J."/>
            <person name="Chen L."/>
            <person name="Li Y."/>
            <person name="Wang J."/>
            <person name="Zhang W."/>
            <person name="Chen S."/>
        </authorList>
    </citation>
    <scope>NUCLEOTIDE SEQUENCE [LARGE SCALE GENOMIC DNA]</scope>
    <source>
        <strain evidence="2">ATCC BAA-2165 / BE74</strain>
    </source>
</reference>
<proteinExistence type="predicted"/>
<reference evidence="2" key="2">
    <citation type="submission" date="2012-08" db="EMBL/GenBank/DDBJ databases">
        <title>Whole-genome sequence of Nocardiopsis alba strain ATCC BAA-2165 associated with honeybees.</title>
        <authorList>
            <person name="Qiao J."/>
            <person name="Chen L."/>
            <person name="Li Y."/>
            <person name="Wang J."/>
            <person name="Zhang W."/>
            <person name="Chen S."/>
        </authorList>
    </citation>
    <scope>NUCLEOTIDE SEQUENCE [LARGE SCALE GENOMIC DNA]</scope>
    <source>
        <strain evidence="2">ATCC BAA-2165 / BE74</strain>
    </source>
</reference>